<accession>A0AA36CL50</accession>
<dbReference type="AlphaFoldDB" id="A0AA36CL50"/>
<proteinExistence type="predicted"/>
<feature type="region of interest" description="Disordered" evidence="1">
    <location>
        <begin position="13"/>
        <end position="37"/>
    </location>
</feature>
<feature type="compositionally biased region" description="Polar residues" evidence="1">
    <location>
        <begin position="13"/>
        <end position="32"/>
    </location>
</feature>
<name>A0AA36CL50_9BILA</name>
<protein>
    <submittedName>
        <fullName evidence="2">Uncharacterized protein</fullName>
    </submittedName>
</protein>
<evidence type="ECO:0000256" key="1">
    <source>
        <dbReference type="SAM" id="MobiDB-lite"/>
    </source>
</evidence>
<keyword evidence="3" id="KW-1185">Reference proteome</keyword>
<dbReference type="EMBL" id="CATQJA010002278">
    <property type="protein sequence ID" value="CAJ0570226.1"/>
    <property type="molecule type" value="Genomic_DNA"/>
</dbReference>
<comment type="caution">
    <text evidence="2">The sequence shown here is derived from an EMBL/GenBank/DDBJ whole genome shotgun (WGS) entry which is preliminary data.</text>
</comment>
<evidence type="ECO:0000313" key="2">
    <source>
        <dbReference type="EMBL" id="CAJ0570226.1"/>
    </source>
</evidence>
<reference evidence="2" key="1">
    <citation type="submission" date="2023-06" db="EMBL/GenBank/DDBJ databases">
        <authorList>
            <person name="Delattre M."/>
        </authorList>
    </citation>
    <scope>NUCLEOTIDE SEQUENCE</scope>
    <source>
        <strain evidence="2">AF72</strain>
    </source>
</reference>
<feature type="non-terminal residue" evidence="2">
    <location>
        <position position="70"/>
    </location>
</feature>
<organism evidence="2 3">
    <name type="scientific">Mesorhabditis spiculigera</name>
    <dbReference type="NCBI Taxonomy" id="96644"/>
    <lineage>
        <taxon>Eukaryota</taxon>
        <taxon>Metazoa</taxon>
        <taxon>Ecdysozoa</taxon>
        <taxon>Nematoda</taxon>
        <taxon>Chromadorea</taxon>
        <taxon>Rhabditida</taxon>
        <taxon>Rhabditina</taxon>
        <taxon>Rhabditomorpha</taxon>
        <taxon>Rhabditoidea</taxon>
        <taxon>Rhabditidae</taxon>
        <taxon>Mesorhabditinae</taxon>
        <taxon>Mesorhabditis</taxon>
    </lineage>
</organism>
<sequence>MFAKIAKGAFSNGKQLVRRQSSGGLAQSSMESGPSRHYMTQGVTLATLASGGIIAYSYFHPHQPEETRHD</sequence>
<evidence type="ECO:0000313" key="3">
    <source>
        <dbReference type="Proteomes" id="UP001177023"/>
    </source>
</evidence>
<dbReference type="Proteomes" id="UP001177023">
    <property type="component" value="Unassembled WGS sequence"/>
</dbReference>
<gene>
    <name evidence="2" type="ORF">MSPICULIGERA_LOCUS8670</name>
</gene>